<dbReference type="AlphaFoldDB" id="A0A291TBR7"/>
<gene>
    <name evidence="4" type="ORF">CRH10_09635</name>
</gene>
<keyword evidence="2" id="KW-1133">Transmembrane helix</keyword>
<dbReference type="Proteomes" id="UP000223709">
    <property type="component" value="Chromosome"/>
</dbReference>
<keyword evidence="2" id="KW-0472">Membrane</keyword>
<dbReference type="Gene3D" id="2.60.40.1140">
    <property type="entry name" value="Collagen-binding surface protein Cna, B-type domain"/>
    <property type="match status" value="1"/>
</dbReference>
<evidence type="ECO:0000313" key="5">
    <source>
        <dbReference type="Proteomes" id="UP000223709"/>
    </source>
</evidence>
<evidence type="ECO:0000259" key="3">
    <source>
        <dbReference type="Pfam" id="PF24547"/>
    </source>
</evidence>
<evidence type="ECO:0000313" key="4">
    <source>
        <dbReference type="EMBL" id="ATL90538.1"/>
    </source>
</evidence>
<protein>
    <recommendedName>
        <fullName evidence="3">DUF7601 domain-containing protein</fullName>
    </recommendedName>
</protein>
<organism evidence="4 5">
    <name type="scientific">Faecalibacterium prausnitzii</name>
    <dbReference type="NCBI Taxonomy" id="853"/>
    <lineage>
        <taxon>Bacteria</taxon>
        <taxon>Bacillati</taxon>
        <taxon>Bacillota</taxon>
        <taxon>Clostridia</taxon>
        <taxon>Eubacteriales</taxon>
        <taxon>Oscillospiraceae</taxon>
        <taxon>Faecalibacterium</taxon>
    </lineage>
</organism>
<dbReference type="Pfam" id="PF24547">
    <property type="entry name" value="DUF7601"/>
    <property type="match status" value="1"/>
</dbReference>
<dbReference type="EMBL" id="CP023819">
    <property type="protein sequence ID" value="ATL90538.1"/>
    <property type="molecule type" value="Genomic_DNA"/>
</dbReference>
<evidence type="ECO:0000256" key="2">
    <source>
        <dbReference type="SAM" id="Phobius"/>
    </source>
</evidence>
<feature type="domain" description="DUF7601" evidence="3">
    <location>
        <begin position="973"/>
        <end position="1053"/>
    </location>
</feature>
<feature type="transmembrane region" description="Helical" evidence="2">
    <location>
        <begin position="1112"/>
        <end position="1130"/>
    </location>
</feature>
<reference evidence="4 5" key="1">
    <citation type="submission" date="2017-10" db="EMBL/GenBank/DDBJ databases">
        <title>Complete Genome Sequence of Faecalibacterium prausnitzii isolated from the gut of healthy adult Indian.</title>
        <authorList>
            <person name="Bag S."/>
            <person name="Ghosh T.S."/>
            <person name="Das B."/>
        </authorList>
    </citation>
    <scope>NUCLEOTIDE SEQUENCE [LARGE SCALE GENOMIC DNA]</scope>
    <source>
        <strain evidence="4 5">Indica</strain>
    </source>
</reference>
<feature type="compositionally biased region" description="Low complexity" evidence="1">
    <location>
        <begin position="120"/>
        <end position="134"/>
    </location>
</feature>
<proteinExistence type="predicted"/>
<feature type="region of interest" description="Disordered" evidence="1">
    <location>
        <begin position="120"/>
        <end position="141"/>
    </location>
</feature>
<evidence type="ECO:0000256" key="1">
    <source>
        <dbReference type="SAM" id="MobiDB-lite"/>
    </source>
</evidence>
<keyword evidence="2" id="KW-0812">Transmembrane</keyword>
<feature type="region of interest" description="Disordered" evidence="1">
    <location>
        <begin position="84"/>
        <end position="108"/>
    </location>
</feature>
<accession>A0A291TBR7</accession>
<dbReference type="RefSeq" id="WP_098924308.1">
    <property type="nucleotide sequence ID" value="NZ_CP023819.1"/>
</dbReference>
<name>A0A291TBR7_9FIRM</name>
<sequence length="1138" mass="124755">MRKNHHGKKDRLVKRVFALCLALAVICTCLVPVFATEYKEVVDSGEEEIAGFGGDFPAVDDGELREVYDESEAAYPDEREVVDYSGGNEATRPVEGGEDNLDGGPNVKETEWGTVIEYDTSTSTSTDPSSSTVTQWSGEDDVVEKPDDKVVVSGDEIKKLQDMVVYRFWLKELNANDLQDITAQAQINNMTESEYLARNGEVLWNLYFIQAVPRAETIADYSSYIENPSSNRDPKGELRQFDYWYTLDEFGNRVRLNLTDPTSNILDDKTTTVNVYAAWKDGTVGSDEEEDVDHEDLVDKNPVPVDLETKAAASYKDEDGSTQKVDLPVEVKNLPSAAHSLSVIHMGDDDMQTFYESHSNDFEGMAPILGLKISPKNAKGEKVQPAKGEKATVTVSGLEKLPEMEGATADTLKVLHETSDGNVEILDVLTYTNGTLTFETSSFSPFVVVRTDGYAVDTLDINSITKVSIKDDIANSGHYILQITADGKDYEGEKAGKLLKDNGFTVTWQRAGTVVDRIEKTNGVYSREENGGWVDVVYTDGANKTYTVIVNKDGQSQRANSTVNYNDELQNYSFEDVKSSGTSALSDNSNNTNPSMAWKTTASDHKIEVGNTTAQSDNTEYQYENNKWVKKTLTQTEYSYGCSSAVSGDQFAELNANGVGALYQDVLTMPGQDMNWQFYHKARTRISSGAQNNNVITTGSDKMAMVIAPVELVENVTTHEQLQTLLNKCAVKNGPNIVQGDGTMGVSGKSYTVYVCESTSNIQNKSGYRSTWYGGSSYVNYSTSSWQKIEGKYTVPNGQYLTRFFFAAIDTASNGFGHSVGNLLDDVWFSQSVAPPTSGTGHVTVTKKFYGLTEDEARTVVRNTGFITYGQGTASAALTAVDFSGENLVRGTDDNGASYISVSYVIKVPNVAANTDYTYHFVENTSKAQVDGYHLKPTLVDDEIGTSGSVTMNKEHSNPSITFSNFYEKNTADVTLTKHVTGLMGDTHKEFAFSITGLDDSNEMLENGDLSNFTLTHNGNVTLKNVPMGTVFAVVETLNADSGYATKATGHDTFVTDARRTFYYKLVLKDGKQVLVACDANGNNEMEQEGLAITVTNHCTLQPDLGVLLDTLPYIVILAVVAGGVALLMLRKRRKEDD</sequence>
<dbReference type="InterPro" id="IPR055382">
    <property type="entry name" value="DUF7601"/>
</dbReference>